<dbReference type="CDD" id="cd00397">
    <property type="entry name" value="DNA_BRE_C"/>
    <property type="match status" value="1"/>
</dbReference>
<dbReference type="SUPFAM" id="SSF56349">
    <property type="entry name" value="DNA breaking-rejoining enzymes"/>
    <property type="match status" value="1"/>
</dbReference>
<evidence type="ECO:0000313" key="6">
    <source>
        <dbReference type="Proteomes" id="UP001597463"/>
    </source>
</evidence>
<gene>
    <name evidence="5" type="ORF">ACFSW6_13985</name>
</gene>
<feature type="domain" description="Tyr recombinase" evidence="4">
    <location>
        <begin position="166"/>
        <end position="367"/>
    </location>
</feature>
<protein>
    <submittedName>
        <fullName evidence="5">Tyrosine-type recombinase/integrase</fullName>
    </submittedName>
</protein>
<dbReference type="InterPro" id="IPR011010">
    <property type="entry name" value="DNA_brk_join_enz"/>
</dbReference>
<name>A0ABW5UQI4_9BURK</name>
<dbReference type="InterPro" id="IPR013762">
    <property type="entry name" value="Integrase-like_cat_sf"/>
</dbReference>
<dbReference type="EMBL" id="JBHUMV010000006">
    <property type="protein sequence ID" value="MFD2755203.1"/>
    <property type="molecule type" value="Genomic_DNA"/>
</dbReference>
<dbReference type="InterPro" id="IPR010998">
    <property type="entry name" value="Integrase_recombinase_N"/>
</dbReference>
<keyword evidence="2" id="KW-0233">DNA recombination</keyword>
<evidence type="ECO:0000313" key="5">
    <source>
        <dbReference type="EMBL" id="MFD2755203.1"/>
    </source>
</evidence>
<sequence length="367" mass="41032">MNDASMSQDSSASSASLPNGLELFQDWLTHEGSKSWNPLDTSPDGGYEHVWMAWLGHLAAARHPGKRQGMGPTLTARPKTPRPTASSTRNSKAWHEATAVDVQRFLQMRAGQQAHHQPDRQISDVTRRRYWRLLERVYEHALAHGWITANPASGLEPDDRPPAEDGKGHCLPPLLWQSLPRHFPPADGYQNARDRAIVLLLYELALAPEEVRALLWRDLLDADQQPWSPASGRERPAALRIDGARAAQQRMLPLPENTAGALADWRRFSSAQRGPGVVEADALVFYSRRGGPLSVRMLFHVASQIIQRAHQAQPEDAQKAPLQRVGPQVLRNTAIVQWLRAGRPELEVIAQIGVESTRALRHLQHYL</sequence>
<evidence type="ECO:0000256" key="1">
    <source>
        <dbReference type="ARBA" id="ARBA00023125"/>
    </source>
</evidence>
<proteinExistence type="predicted"/>
<reference evidence="6" key="1">
    <citation type="journal article" date="2019" name="Int. J. Syst. Evol. Microbiol.">
        <title>The Global Catalogue of Microorganisms (GCM) 10K type strain sequencing project: providing services to taxonomists for standard genome sequencing and annotation.</title>
        <authorList>
            <consortium name="The Broad Institute Genomics Platform"/>
            <consortium name="The Broad Institute Genome Sequencing Center for Infectious Disease"/>
            <person name="Wu L."/>
            <person name="Ma J."/>
        </authorList>
    </citation>
    <scope>NUCLEOTIDE SEQUENCE [LARGE SCALE GENOMIC DNA]</scope>
    <source>
        <strain evidence="6">TISTR 1906</strain>
    </source>
</reference>
<keyword evidence="1" id="KW-0238">DNA-binding</keyword>
<evidence type="ECO:0000256" key="3">
    <source>
        <dbReference type="SAM" id="MobiDB-lite"/>
    </source>
</evidence>
<feature type="region of interest" description="Disordered" evidence="3">
    <location>
        <begin position="63"/>
        <end position="94"/>
    </location>
</feature>
<keyword evidence="6" id="KW-1185">Reference proteome</keyword>
<organism evidence="5 6">
    <name type="scientific">Comamonas terrae</name>
    <dbReference type="NCBI Taxonomy" id="673548"/>
    <lineage>
        <taxon>Bacteria</taxon>
        <taxon>Pseudomonadati</taxon>
        <taxon>Pseudomonadota</taxon>
        <taxon>Betaproteobacteria</taxon>
        <taxon>Burkholderiales</taxon>
        <taxon>Comamonadaceae</taxon>
        <taxon>Comamonas</taxon>
    </lineage>
</organism>
<dbReference type="RefSeq" id="WP_066478260.1">
    <property type="nucleotide sequence ID" value="NZ_JBHUMV010000006.1"/>
</dbReference>
<comment type="caution">
    <text evidence="5">The sequence shown here is derived from an EMBL/GenBank/DDBJ whole genome shotgun (WGS) entry which is preliminary data.</text>
</comment>
<dbReference type="InterPro" id="IPR002104">
    <property type="entry name" value="Integrase_catalytic"/>
</dbReference>
<dbReference type="Gene3D" id="1.10.150.130">
    <property type="match status" value="1"/>
</dbReference>
<dbReference type="PROSITE" id="PS51898">
    <property type="entry name" value="TYR_RECOMBINASE"/>
    <property type="match status" value="1"/>
</dbReference>
<evidence type="ECO:0000256" key="2">
    <source>
        <dbReference type="ARBA" id="ARBA00023172"/>
    </source>
</evidence>
<dbReference type="Proteomes" id="UP001597463">
    <property type="component" value="Unassembled WGS sequence"/>
</dbReference>
<accession>A0ABW5UQI4</accession>
<dbReference type="Gene3D" id="1.10.443.10">
    <property type="entry name" value="Intergrase catalytic core"/>
    <property type="match status" value="1"/>
</dbReference>
<evidence type="ECO:0000259" key="4">
    <source>
        <dbReference type="PROSITE" id="PS51898"/>
    </source>
</evidence>